<reference evidence="3 4" key="1">
    <citation type="submission" date="2022-10" db="EMBL/GenBank/DDBJ databases">
        <title>Roseococcus glaciei nov., sp. nov., isolated from glacier.</title>
        <authorList>
            <person name="Liu Q."/>
            <person name="Xin Y.-H."/>
        </authorList>
    </citation>
    <scope>NUCLEOTIDE SEQUENCE [LARGE SCALE GENOMIC DNA]</scope>
    <source>
        <strain evidence="3 4">MDT2-1-1</strain>
    </source>
</reference>
<feature type="domain" description="Response regulatory" evidence="2">
    <location>
        <begin position="1"/>
        <end position="111"/>
    </location>
</feature>
<dbReference type="SUPFAM" id="SSF52172">
    <property type="entry name" value="CheY-like"/>
    <property type="match status" value="1"/>
</dbReference>
<evidence type="ECO:0000256" key="1">
    <source>
        <dbReference type="PROSITE-ProRule" id="PRU00169"/>
    </source>
</evidence>
<dbReference type="Gene3D" id="3.40.50.2300">
    <property type="match status" value="1"/>
</dbReference>
<dbReference type="Proteomes" id="UP001526430">
    <property type="component" value="Unassembled WGS sequence"/>
</dbReference>
<organism evidence="3 4">
    <name type="scientific">Sabulicella glaciei</name>
    <dbReference type="NCBI Taxonomy" id="2984948"/>
    <lineage>
        <taxon>Bacteria</taxon>
        <taxon>Pseudomonadati</taxon>
        <taxon>Pseudomonadota</taxon>
        <taxon>Alphaproteobacteria</taxon>
        <taxon>Acetobacterales</taxon>
        <taxon>Acetobacteraceae</taxon>
        <taxon>Sabulicella</taxon>
    </lineage>
</organism>
<dbReference type="EMBL" id="JAPFQI010000022">
    <property type="protein sequence ID" value="MCW8087841.1"/>
    <property type="molecule type" value="Genomic_DNA"/>
</dbReference>
<comment type="caution">
    <text evidence="3">The sequence shown here is derived from an EMBL/GenBank/DDBJ whole genome shotgun (WGS) entry which is preliminary data.</text>
</comment>
<evidence type="ECO:0000259" key="2">
    <source>
        <dbReference type="PROSITE" id="PS50110"/>
    </source>
</evidence>
<sequence length="128" mass="13754">MLVVEDDYTLASALARSLEAAGVRVVGPVGTLSAALRMLEREEGIAAAVLDVDLHGELVFPVASILWRRRLPFVFAGAFRRAGVPLAFRAVPWLPKPVPLDQALHLLGLDEHLSVPAEAVVEEELLAA</sequence>
<evidence type="ECO:0000313" key="3">
    <source>
        <dbReference type="EMBL" id="MCW8087841.1"/>
    </source>
</evidence>
<dbReference type="PROSITE" id="PS50110">
    <property type="entry name" value="RESPONSE_REGULATORY"/>
    <property type="match status" value="1"/>
</dbReference>
<accession>A0ABT3P0C6</accession>
<keyword evidence="4" id="KW-1185">Reference proteome</keyword>
<feature type="modified residue" description="4-aspartylphosphate" evidence="1">
    <location>
        <position position="51"/>
    </location>
</feature>
<keyword evidence="1" id="KW-0597">Phosphoprotein</keyword>
<name>A0ABT3P0C6_9PROT</name>
<gene>
    <name evidence="3" type="ORF">OF850_19750</name>
</gene>
<dbReference type="InterPro" id="IPR011006">
    <property type="entry name" value="CheY-like_superfamily"/>
</dbReference>
<evidence type="ECO:0000313" key="4">
    <source>
        <dbReference type="Proteomes" id="UP001526430"/>
    </source>
</evidence>
<dbReference type="InterPro" id="IPR001789">
    <property type="entry name" value="Sig_transdc_resp-reg_receiver"/>
</dbReference>
<protein>
    <submittedName>
        <fullName evidence="3">Response regulator</fullName>
    </submittedName>
</protein>
<proteinExistence type="predicted"/>